<organism evidence="2 3">
    <name type="scientific">Sphingomonas insulae</name>
    <dbReference type="NCBI Taxonomy" id="424800"/>
    <lineage>
        <taxon>Bacteria</taxon>
        <taxon>Pseudomonadati</taxon>
        <taxon>Pseudomonadota</taxon>
        <taxon>Alphaproteobacteria</taxon>
        <taxon>Sphingomonadales</taxon>
        <taxon>Sphingomonadaceae</taxon>
        <taxon>Sphingomonas</taxon>
    </lineage>
</organism>
<feature type="region of interest" description="Disordered" evidence="1">
    <location>
        <begin position="1"/>
        <end position="57"/>
    </location>
</feature>
<evidence type="ECO:0000313" key="2">
    <source>
        <dbReference type="EMBL" id="GAA0669750.1"/>
    </source>
</evidence>
<comment type="caution">
    <text evidence="2">The sequence shown here is derived from an EMBL/GenBank/DDBJ whole genome shotgun (WGS) entry which is preliminary data.</text>
</comment>
<dbReference type="EMBL" id="BAAAES010000008">
    <property type="protein sequence ID" value="GAA0669750.1"/>
    <property type="molecule type" value="Genomic_DNA"/>
</dbReference>
<sequence>MQGLRRRRRGGAEQQGGGKGQAHRGSTKKMVAAMLSAVATGRKRNGDVAPAVQPAEE</sequence>
<reference evidence="2 3" key="1">
    <citation type="journal article" date="2019" name="Int. J. Syst. Evol. Microbiol.">
        <title>The Global Catalogue of Microorganisms (GCM) 10K type strain sequencing project: providing services to taxonomists for standard genome sequencing and annotation.</title>
        <authorList>
            <consortium name="The Broad Institute Genomics Platform"/>
            <consortium name="The Broad Institute Genome Sequencing Center for Infectious Disease"/>
            <person name="Wu L."/>
            <person name="Ma J."/>
        </authorList>
    </citation>
    <scope>NUCLEOTIDE SEQUENCE [LARGE SCALE GENOMIC DNA]</scope>
    <source>
        <strain evidence="2 3">JCM 14603</strain>
    </source>
</reference>
<proteinExistence type="predicted"/>
<dbReference type="Proteomes" id="UP001500238">
    <property type="component" value="Unassembled WGS sequence"/>
</dbReference>
<gene>
    <name evidence="2" type="ORF">GCM10009102_20330</name>
</gene>
<keyword evidence="3" id="KW-1185">Reference proteome</keyword>
<name>A0ABN1HVN5_9SPHN</name>
<evidence type="ECO:0000256" key="1">
    <source>
        <dbReference type="SAM" id="MobiDB-lite"/>
    </source>
</evidence>
<evidence type="ECO:0000313" key="3">
    <source>
        <dbReference type="Proteomes" id="UP001500238"/>
    </source>
</evidence>
<protein>
    <submittedName>
        <fullName evidence="2">Uncharacterized protein</fullName>
    </submittedName>
</protein>
<accession>A0ABN1HVN5</accession>